<name>A0A8H6FK73_9LECA</name>
<evidence type="ECO:0000256" key="2">
    <source>
        <dbReference type="SAM" id="SignalP"/>
    </source>
</evidence>
<feature type="chain" id="PRO_5034534338" evidence="2">
    <location>
        <begin position="30"/>
        <end position="217"/>
    </location>
</feature>
<gene>
    <name evidence="3" type="ORF">HO133_004384</name>
</gene>
<keyword evidence="2" id="KW-0732">Signal</keyword>
<proteinExistence type="predicted"/>
<protein>
    <submittedName>
        <fullName evidence="3">Uncharacterized protein</fullName>
    </submittedName>
</protein>
<feature type="signal peptide" evidence="2">
    <location>
        <begin position="1"/>
        <end position="29"/>
    </location>
</feature>
<reference evidence="3 4" key="1">
    <citation type="journal article" date="2020" name="Genomics">
        <title>Complete, high-quality genomes from long-read metagenomic sequencing of two wolf lichen thalli reveals enigmatic genome architecture.</title>
        <authorList>
            <person name="McKenzie S.K."/>
            <person name="Walston R.F."/>
            <person name="Allen J.L."/>
        </authorList>
    </citation>
    <scope>NUCLEOTIDE SEQUENCE [LARGE SCALE GENOMIC DNA]</scope>
    <source>
        <strain evidence="3">WasteWater1</strain>
    </source>
</reference>
<dbReference type="AlphaFoldDB" id="A0A8H6FK73"/>
<dbReference type="EMBL" id="JACCJB010000002">
    <property type="protein sequence ID" value="KAF6230046.1"/>
    <property type="molecule type" value="Genomic_DNA"/>
</dbReference>
<evidence type="ECO:0000313" key="4">
    <source>
        <dbReference type="Proteomes" id="UP000593566"/>
    </source>
</evidence>
<keyword evidence="4" id="KW-1185">Reference proteome</keyword>
<comment type="caution">
    <text evidence="3">The sequence shown here is derived from an EMBL/GenBank/DDBJ whole genome shotgun (WGS) entry which is preliminary data.</text>
</comment>
<organism evidence="3 4">
    <name type="scientific">Letharia lupina</name>
    <dbReference type="NCBI Taxonomy" id="560253"/>
    <lineage>
        <taxon>Eukaryota</taxon>
        <taxon>Fungi</taxon>
        <taxon>Dikarya</taxon>
        <taxon>Ascomycota</taxon>
        <taxon>Pezizomycotina</taxon>
        <taxon>Lecanoromycetes</taxon>
        <taxon>OSLEUM clade</taxon>
        <taxon>Lecanoromycetidae</taxon>
        <taxon>Lecanorales</taxon>
        <taxon>Lecanorineae</taxon>
        <taxon>Parmeliaceae</taxon>
        <taxon>Letharia</taxon>
    </lineage>
</organism>
<dbReference type="RefSeq" id="XP_037157303.1">
    <property type="nucleotide sequence ID" value="XM_037295302.1"/>
</dbReference>
<evidence type="ECO:0000256" key="1">
    <source>
        <dbReference type="SAM" id="MobiDB-lite"/>
    </source>
</evidence>
<accession>A0A8H6FK73</accession>
<sequence length="217" mass="24038">MLVSSPKYLGTFLTLFTLILLFLTHRHAAENYLGQREMEYADETSDQTVIGGGMTELQETVAYDKLSGDTPSDIEANWSATIGGKRLLQKVQDFRHSTQASYNDASKESVRQTLEDAELELETLGRESFKTKKIVQGVRKLEVALKAAEEAIARGPEAKTMTSKSGEGDTADTQLEEAFQEAEADRKDKENTASLEKLQKAELDAVIAESKESPDFH</sequence>
<feature type="region of interest" description="Disordered" evidence="1">
    <location>
        <begin position="156"/>
        <end position="196"/>
    </location>
</feature>
<dbReference type="Proteomes" id="UP000593566">
    <property type="component" value="Unassembled WGS sequence"/>
</dbReference>
<evidence type="ECO:0000313" key="3">
    <source>
        <dbReference type="EMBL" id="KAF6230046.1"/>
    </source>
</evidence>
<feature type="compositionally biased region" description="Basic and acidic residues" evidence="1">
    <location>
        <begin position="183"/>
        <end position="196"/>
    </location>
</feature>
<dbReference type="GeneID" id="59332792"/>